<gene>
    <name evidence="3" type="ORF">CTEN210_10101</name>
</gene>
<dbReference type="PANTHER" id="PTHR20883">
    <property type="entry name" value="PHYTANOYL-COA DIOXYGENASE DOMAIN CONTAINING 1"/>
    <property type="match status" value="1"/>
</dbReference>
<reference evidence="3 4" key="1">
    <citation type="journal article" date="2021" name="Sci. Rep.">
        <title>The genome of the diatom Chaetoceros tenuissimus carries an ancient integrated fragment of an extant virus.</title>
        <authorList>
            <person name="Hongo Y."/>
            <person name="Kimura K."/>
            <person name="Takaki Y."/>
            <person name="Yoshida Y."/>
            <person name="Baba S."/>
            <person name="Kobayashi G."/>
            <person name="Nagasaki K."/>
            <person name="Hano T."/>
            <person name="Tomaru Y."/>
        </authorList>
    </citation>
    <scope>NUCLEOTIDE SEQUENCE [LARGE SCALE GENOMIC DNA]</scope>
    <source>
        <strain evidence="3 4">NIES-3715</strain>
    </source>
</reference>
<feature type="signal peptide" evidence="2">
    <location>
        <begin position="1"/>
        <end position="27"/>
    </location>
</feature>
<proteinExistence type="predicted"/>
<evidence type="ECO:0000313" key="4">
    <source>
        <dbReference type="Proteomes" id="UP001054902"/>
    </source>
</evidence>
<evidence type="ECO:0000256" key="1">
    <source>
        <dbReference type="ARBA" id="ARBA00001962"/>
    </source>
</evidence>
<dbReference type="InterPro" id="IPR008775">
    <property type="entry name" value="Phytyl_CoA_dOase-like"/>
</dbReference>
<protein>
    <recommendedName>
        <fullName evidence="5">TauD/TfdA-like domain-containing protein</fullName>
    </recommendedName>
</protein>
<comment type="caution">
    <text evidence="3">The sequence shown here is derived from an EMBL/GenBank/DDBJ whole genome shotgun (WGS) entry which is preliminary data.</text>
</comment>
<accession>A0AAD3CZW4</accession>
<keyword evidence="2" id="KW-0732">Signal</keyword>
<organism evidence="3 4">
    <name type="scientific">Chaetoceros tenuissimus</name>
    <dbReference type="NCBI Taxonomy" id="426638"/>
    <lineage>
        <taxon>Eukaryota</taxon>
        <taxon>Sar</taxon>
        <taxon>Stramenopiles</taxon>
        <taxon>Ochrophyta</taxon>
        <taxon>Bacillariophyta</taxon>
        <taxon>Coscinodiscophyceae</taxon>
        <taxon>Chaetocerotophycidae</taxon>
        <taxon>Chaetocerotales</taxon>
        <taxon>Chaetocerotaceae</taxon>
        <taxon>Chaetoceros</taxon>
    </lineage>
</organism>
<keyword evidence="4" id="KW-1185">Reference proteome</keyword>
<dbReference type="Proteomes" id="UP001054902">
    <property type="component" value="Unassembled WGS sequence"/>
</dbReference>
<comment type="cofactor">
    <cofactor evidence="1">
        <name>Fe cation</name>
        <dbReference type="ChEBI" id="CHEBI:24875"/>
    </cofactor>
</comment>
<dbReference type="Gene3D" id="2.60.120.620">
    <property type="entry name" value="q2cbj1_9rhob like domain"/>
    <property type="match status" value="1"/>
</dbReference>
<dbReference type="EMBL" id="BLLK01000047">
    <property type="protein sequence ID" value="GFH53624.1"/>
    <property type="molecule type" value="Genomic_DNA"/>
</dbReference>
<sequence length="366" mass="41019">MGNRTESSFFVLLSLALSLVVLYSPNAFLVAANSEQTCSSDYSSAPAEFNLTASQIEEYERDGFIIVKGLIQGEDLTKAIQAVNKIQKRQSIGQRIFYKLMPTYKNLSFQTWRSHKALEHIAFDSAAPTISAKLMGLDSSVDGETRSLRLLKDAVLGYTAGDKGCGWHVDDKMFWPCEDRKFGDRDAGINVWITLSPISAKEGGGLAVAKGSHKVSFAEKAREVIAEKGGLTTCHLKSLDPQLNANMEELKELHDLEAGDAIFHNRYLFHRVQSFFDEENSRNKKTKQRISLRYVSAGDTFYDDMGREGKAIEARGLKTGDVISKGEAWFPQTWPYRLTAEKNVRVKAEKNPFDLLKVLKLIKNFK</sequence>
<evidence type="ECO:0000256" key="2">
    <source>
        <dbReference type="SAM" id="SignalP"/>
    </source>
</evidence>
<dbReference type="Pfam" id="PF05721">
    <property type="entry name" value="PhyH"/>
    <property type="match status" value="1"/>
</dbReference>
<dbReference type="PANTHER" id="PTHR20883:SF46">
    <property type="entry name" value="PHYTANOYL-COA HYDROXYLASE"/>
    <property type="match status" value="1"/>
</dbReference>
<dbReference type="AlphaFoldDB" id="A0AAD3CZW4"/>
<feature type="chain" id="PRO_5042282163" description="TauD/TfdA-like domain-containing protein" evidence="2">
    <location>
        <begin position="28"/>
        <end position="366"/>
    </location>
</feature>
<name>A0AAD3CZW4_9STRA</name>
<evidence type="ECO:0008006" key="5">
    <source>
        <dbReference type="Google" id="ProtNLM"/>
    </source>
</evidence>
<evidence type="ECO:0000313" key="3">
    <source>
        <dbReference type="EMBL" id="GFH53624.1"/>
    </source>
</evidence>
<dbReference type="SUPFAM" id="SSF51197">
    <property type="entry name" value="Clavaminate synthase-like"/>
    <property type="match status" value="1"/>
</dbReference>